<comment type="catalytic activity">
    <reaction evidence="6">
        <text>a fatty acyl-[ACP] + S-adenosyl-L-methionine = an N-acyl-L-homoserine lactone + S-methyl-5'-thioadenosine + holo-[ACP] + H(+)</text>
        <dbReference type="Rhea" id="RHEA:10096"/>
        <dbReference type="Rhea" id="RHEA-COMP:9685"/>
        <dbReference type="Rhea" id="RHEA-COMP:14125"/>
        <dbReference type="ChEBI" id="CHEBI:15378"/>
        <dbReference type="ChEBI" id="CHEBI:17509"/>
        <dbReference type="ChEBI" id="CHEBI:55474"/>
        <dbReference type="ChEBI" id="CHEBI:59789"/>
        <dbReference type="ChEBI" id="CHEBI:64479"/>
        <dbReference type="ChEBI" id="CHEBI:138651"/>
        <dbReference type="EC" id="2.3.1.184"/>
    </reaction>
</comment>
<dbReference type="Pfam" id="PF00765">
    <property type="entry name" value="Autoind_synth"/>
    <property type="match status" value="1"/>
</dbReference>
<evidence type="ECO:0000256" key="1">
    <source>
        <dbReference type="ARBA" id="ARBA00022654"/>
    </source>
</evidence>
<comment type="similarity">
    <text evidence="5 6">Belongs to the autoinducer synthase family.</text>
</comment>
<dbReference type="InterPro" id="IPR016181">
    <property type="entry name" value="Acyl_CoA_acyltransferase"/>
</dbReference>
<evidence type="ECO:0000313" key="8">
    <source>
        <dbReference type="Proteomes" id="UP000229730"/>
    </source>
</evidence>
<evidence type="ECO:0000313" key="7">
    <source>
        <dbReference type="EMBL" id="PHZ84575.1"/>
    </source>
</evidence>
<dbReference type="PRINTS" id="PR01549">
    <property type="entry name" value="AUTOINDCRSYN"/>
</dbReference>
<dbReference type="OrthoDB" id="6169313at2"/>
<keyword evidence="2 6" id="KW-0808">Transferase</keyword>
<dbReference type="PROSITE" id="PS51187">
    <property type="entry name" value="AUTOINDUCER_SYNTH_2"/>
    <property type="match status" value="1"/>
</dbReference>
<dbReference type="Gene3D" id="3.40.630.30">
    <property type="match status" value="1"/>
</dbReference>
<evidence type="ECO:0000256" key="4">
    <source>
        <dbReference type="ARBA" id="ARBA00022929"/>
    </source>
</evidence>
<dbReference type="GO" id="GO:0061579">
    <property type="term" value="F:N-acyl homoserine lactone synthase activity"/>
    <property type="evidence" value="ECO:0007669"/>
    <property type="project" value="UniProtKB-UniRule"/>
</dbReference>
<proteinExistence type="inferred from homology"/>
<evidence type="ECO:0000256" key="3">
    <source>
        <dbReference type="ARBA" id="ARBA00022691"/>
    </source>
</evidence>
<dbReference type="RefSeq" id="WP_099473650.1">
    <property type="nucleotide sequence ID" value="NZ_CP041025.1"/>
</dbReference>
<reference evidence="7 8" key="1">
    <citation type="submission" date="2017-10" db="EMBL/GenBank/DDBJ databases">
        <title>Frigbacter circumglobatus gen. nov. sp. nov., isolated from sediment cultured in situ.</title>
        <authorList>
            <person name="Zhao Z."/>
        </authorList>
    </citation>
    <scope>NUCLEOTIDE SEQUENCE [LARGE SCALE GENOMIC DNA]</scope>
    <source>
        <strain evidence="7 8">ZYL</strain>
    </source>
</reference>
<dbReference type="PANTHER" id="PTHR39322">
    <property type="entry name" value="ACYL-HOMOSERINE-LACTONE SYNTHASE"/>
    <property type="match status" value="1"/>
</dbReference>
<name>A0A2G4YQI7_9PROT</name>
<keyword evidence="1 5" id="KW-0673">Quorum sensing</keyword>
<keyword evidence="8" id="KW-1185">Reference proteome</keyword>
<protein>
    <recommendedName>
        <fullName evidence="6">Acyl-homoserine-lactone synthase</fullName>
        <ecNumber evidence="6">2.3.1.184</ecNumber>
    </recommendedName>
    <alternativeName>
        <fullName evidence="6">Autoinducer synthesis protein</fullName>
    </alternativeName>
</protein>
<keyword evidence="3 6" id="KW-0949">S-adenosyl-L-methionine</keyword>
<sequence>MIYLINQENRHLFANLLKQMFQHRNEIFINRLKWDLTADNGLEKDQFDTEDAMYLILVDDTTGDLRSSLRLIPTIKPHLMSDLFSSLCEKGVPRGEGVWEISRYCCNPSLKSRQENIKAIQEIMCGIFECALIYGWEKLTLVVGMPLLQHCLRAAWDISPLGLPQKDKSTNICAFEVAVTPAGLQALRRAAGNFNPALKILPQKQLAA</sequence>
<dbReference type="PANTHER" id="PTHR39322:SF1">
    <property type="entry name" value="ISOVALERYL-HOMOSERINE LACTONE SYNTHASE"/>
    <property type="match status" value="1"/>
</dbReference>
<dbReference type="InParanoid" id="A0A2G4YQI7"/>
<dbReference type="AlphaFoldDB" id="A0A2G4YQI7"/>
<evidence type="ECO:0000256" key="2">
    <source>
        <dbReference type="ARBA" id="ARBA00022679"/>
    </source>
</evidence>
<dbReference type="EC" id="2.3.1.184" evidence="6"/>
<comment type="caution">
    <text evidence="7">The sequence shown here is derived from an EMBL/GenBank/DDBJ whole genome shotgun (WGS) entry which is preliminary data.</text>
</comment>
<dbReference type="EMBL" id="PDEM01000024">
    <property type="protein sequence ID" value="PHZ84575.1"/>
    <property type="molecule type" value="Genomic_DNA"/>
</dbReference>
<accession>A0A2G4YQI7</accession>
<organism evidence="7 8">
    <name type="scientific">Paremcibacter congregatus</name>
    <dbReference type="NCBI Taxonomy" id="2043170"/>
    <lineage>
        <taxon>Bacteria</taxon>
        <taxon>Pseudomonadati</taxon>
        <taxon>Pseudomonadota</taxon>
        <taxon>Alphaproteobacteria</taxon>
        <taxon>Emcibacterales</taxon>
        <taxon>Emcibacteraceae</taxon>
        <taxon>Paremcibacter</taxon>
    </lineage>
</organism>
<keyword evidence="4 5" id="KW-0071">Autoinducer synthesis</keyword>
<dbReference type="Proteomes" id="UP000229730">
    <property type="component" value="Unassembled WGS sequence"/>
</dbReference>
<dbReference type="GO" id="GO:0009372">
    <property type="term" value="P:quorum sensing"/>
    <property type="evidence" value="ECO:0007669"/>
    <property type="project" value="UniProtKB-UniRule"/>
</dbReference>
<dbReference type="SUPFAM" id="SSF55729">
    <property type="entry name" value="Acyl-CoA N-acyltransferases (Nat)"/>
    <property type="match status" value="1"/>
</dbReference>
<evidence type="ECO:0000256" key="6">
    <source>
        <dbReference type="RuleBase" id="RU361135"/>
    </source>
</evidence>
<gene>
    <name evidence="7" type="ORF">CRD36_12285</name>
</gene>
<evidence type="ECO:0000256" key="5">
    <source>
        <dbReference type="PROSITE-ProRule" id="PRU00533"/>
    </source>
</evidence>
<dbReference type="InterPro" id="IPR001690">
    <property type="entry name" value="Autoind_synthase"/>
</dbReference>
<dbReference type="GO" id="GO:0007165">
    <property type="term" value="P:signal transduction"/>
    <property type="evidence" value="ECO:0007669"/>
    <property type="project" value="TreeGrafter"/>
</dbReference>